<keyword evidence="1 2" id="KW-0727">SH2 domain</keyword>
<gene>
    <name evidence="5" type="ORF">MNOR_LOCUS26756</name>
</gene>
<dbReference type="PANTHER" id="PTHR14098:SF14">
    <property type="entry name" value="SH2 DOMAIN-CONTAINING PROTEIN"/>
    <property type="match status" value="1"/>
</dbReference>
<feature type="domain" description="SH2" evidence="4">
    <location>
        <begin position="50"/>
        <end position="151"/>
    </location>
</feature>
<dbReference type="Gene3D" id="3.30.505.10">
    <property type="entry name" value="SH2 domain"/>
    <property type="match status" value="1"/>
</dbReference>
<dbReference type="GO" id="GO:0035556">
    <property type="term" value="P:intracellular signal transduction"/>
    <property type="evidence" value="ECO:0007669"/>
    <property type="project" value="TreeGrafter"/>
</dbReference>
<evidence type="ECO:0000256" key="1">
    <source>
        <dbReference type="ARBA" id="ARBA00022999"/>
    </source>
</evidence>
<accession>A0AAV2RQ13</accession>
<dbReference type="GO" id="GO:0007169">
    <property type="term" value="P:cell surface receptor protein tyrosine kinase signaling pathway"/>
    <property type="evidence" value="ECO:0007669"/>
    <property type="project" value="TreeGrafter"/>
</dbReference>
<dbReference type="Proteomes" id="UP001497623">
    <property type="component" value="Unassembled WGS sequence"/>
</dbReference>
<organism evidence="5 6">
    <name type="scientific">Meganyctiphanes norvegica</name>
    <name type="common">Northern krill</name>
    <name type="synonym">Thysanopoda norvegica</name>
    <dbReference type="NCBI Taxonomy" id="48144"/>
    <lineage>
        <taxon>Eukaryota</taxon>
        <taxon>Metazoa</taxon>
        <taxon>Ecdysozoa</taxon>
        <taxon>Arthropoda</taxon>
        <taxon>Crustacea</taxon>
        <taxon>Multicrustacea</taxon>
        <taxon>Malacostraca</taxon>
        <taxon>Eumalacostraca</taxon>
        <taxon>Eucarida</taxon>
        <taxon>Euphausiacea</taxon>
        <taxon>Euphausiidae</taxon>
        <taxon>Meganyctiphanes</taxon>
    </lineage>
</organism>
<evidence type="ECO:0000313" key="6">
    <source>
        <dbReference type="Proteomes" id="UP001497623"/>
    </source>
</evidence>
<sequence length="152" mass="17261">SAIPSKPVDDAPQFLAPPPPSKPIVTPVLDMGDGDTIEMTPLYLEIKDRTFFHPITRKESKRILENVPDGTFLMRPSRRDSSIPLTLCLRYQGKTYNINVRERSDKTFALGMEKQNEAIFKSVDEIVDVHTVEYIKLESGKKVQLKTSPPKY</sequence>
<evidence type="ECO:0000259" key="4">
    <source>
        <dbReference type="PROSITE" id="PS50001"/>
    </source>
</evidence>
<dbReference type="PROSITE" id="PS50001">
    <property type="entry name" value="SH2"/>
    <property type="match status" value="1"/>
</dbReference>
<dbReference type="SUPFAM" id="SSF55550">
    <property type="entry name" value="SH2 domain"/>
    <property type="match status" value="1"/>
</dbReference>
<name>A0AAV2RQ13_MEGNR</name>
<evidence type="ECO:0000256" key="2">
    <source>
        <dbReference type="PROSITE-ProRule" id="PRU00191"/>
    </source>
</evidence>
<dbReference type="InterPro" id="IPR036860">
    <property type="entry name" value="SH2_dom_sf"/>
</dbReference>
<feature type="non-terminal residue" evidence="5">
    <location>
        <position position="1"/>
    </location>
</feature>
<evidence type="ECO:0000256" key="3">
    <source>
        <dbReference type="SAM" id="MobiDB-lite"/>
    </source>
</evidence>
<dbReference type="EMBL" id="CAXKWB010027142">
    <property type="protein sequence ID" value="CAL4131422.1"/>
    <property type="molecule type" value="Genomic_DNA"/>
</dbReference>
<proteinExistence type="predicted"/>
<dbReference type="AlphaFoldDB" id="A0AAV2RQ13"/>
<dbReference type="GO" id="GO:0005737">
    <property type="term" value="C:cytoplasm"/>
    <property type="evidence" value="ECO:0007669"/>
    <property type="project" value="UniProtKB-ARBA"/>
</dbReference>
<keyword evidence="6" id="KW-1185">Reference proteome</keyword>
<dbReference type="Pfam" id="PF00017">
    <property type="entry name" value="SH2"/>
    <property type="match status" value="1"/>
</dbReference>
<feature type="region of interest" description="Disordered" evidence="3">
    <location>
        <begin position="1"/>
        <end position="23"/>
    </location>
</feature>
<comment type="caution">
    <text evidence="5">The sequence shown here is derived from an EMBL/GenBank/DDBJ whole genome shotgun (WGS) entry which is preliminary data.</text>
</comment>
<dbReference type="PANTHER" id="PTHR14098">
    <property type="entry name" value="SH2 DOMAIN CONTAINING PROTEIN"/>
    <property type="match status" value="1"/>
</dbReference>
<protein>
    <recommendedName>
        <fullName evidence="4">SH2 domain-containing protein</fullName>
    </recommendedName>
</protein>
<dbReference type="InterPro" id="IPR000980">
    <property type="entry name" value="SH2"/>
</dbReference>
<dbReference type="InterPro" id="IPR051751">
    <property type="entry name" value="Immunoreceptor_sig_adapters"/>
</dbReference>
<reference evidence="5 6" key="1">
    <citation type="submission" date="2024-05" db="EMBL/GenBank/DDBJ databases">
        <authorList>
            <person name="Wallberg A."/>
        </authorList>
    </citation>
    <scope>NUCLEOTIDE SEQUENCE [LARGE SCALE GENOMIC DNA]</scope>
</reference>
<evidence type="ECO:0000313" key="5">
    <source>
        <dbReference type="EMBL" id="CAL4131422.1"/>
    </source>
</evidence>
<dbReference type="SMART" id="SM00252">
    <property type="entry name" value="SH2"/>
    <property type="match status" value="1"/>
</dbReference>